<keyword evidence="6 11" id="KW-0812">Transmembrane</keyword>
<dbReference type="SUPFAM" id="SSF161098">
    <property type="entry name" value="MetI-like"/>
    <property type="match status" value="1"/>
</dbReference>
<keyword evidence="4" id="KW-1003">Cell membrane</keyword>
<dbReference type="EMBL" id="CP022355">
    <property type="protein sequence ID" value="ASK78696.1"/>
    <property type="molecule type" value="Genomic_DNA"/>
</dbReference>
<evidence type="ECO:0000256" key="5">
    <source>
        <dbReference type="ARBA" id="ARBA00022519"/>
    </source>
</evidence>
<reference evidence="13 14" key="1">
    <citation type="journal article" date="2016" name="Int. J. Syst. Evol. Microbiol.">
        <title>Paraphotobacterium marinum gen. nov., sp. nov., a member of the family Vibrionaceae, isolated from surface seawater.</title>
        <authorList>
            <person name="Huang Z."/>
            <person name="Dong C."/>
            <person name="Shao Z."/>
        </authorList>
    </citation>
    <scope>NUCLEOTIDE SEQUENCE [LARGE SCALE GENOMIC DNA]</scope>
    <source>
        <strain evidence="13 14">NSCS20N07D</strain>
    </source>
</reference>
<evidence type="ECO:0000256" key="10">
    <source>
        <dbReference type="ARBA" id="ARBA00039580"/>
    </source>
</evidence>
<name>A0A220VEQ1_9GAMM</name>
<proteinExistence type="inferred from homology"/>
<dbReference type="InterPro" id="IPR000515">
    <property type="entry name" value="MetI-like"/>
</dbReference>
<dbReference type="Pfam" id="PF00528">
    <property type="entry name" value="BPD_transp_1"/>
    <property type="match status" value="1"/>
</dbReference>
<feature type="transmembrane region" description="Helical" evidence="11">
    <location>
        <begin position="224"/>
        <end position="245"/>
    </location>
</feature>
<accession>A0A220VEQ1</accession>
<evidence type="ECO:0000259" key="12">
    <source>
        <dbReference type="PROSITE" id="PS50928"/>
    </source>
</evidence>
<feature type="transmembrane region" description="Helical" evidence="11">
    <location>
        <begin position="98"/>
        <end position="120"/>
    </location>
</feature>
<evidence type="ECO:0000256" key="9">
    <source>
        <dbReference type="ARBA" id="ARBA00037216"/>
    </source>
</evidence>
<dbReference type="PANTHER" id="PTHR43848">
    <property type="entry name" value="PUTRESCINE TRANSPORT SYSTEM PERMEASE PROTEIN POTI"/>
    <property type="match status" value="1"/>
</dbReference>
<evidence type="ECO:0000313" key="13">
    <source>
        <dbReference type="EMBL" id="ASK78696.1"/>
    </source>
</evidence>
<organism evidence="13 14">
    <name type="scientific">Paraphotobacterium marinum</name>
    <dbReference type="NCBI Taxonomy" id="1755811"/>
    <lineage>
        <taxon>Bacteria</taxon>
        <taxon>Pseudomonadati</taxon>
        <taxon>Pseudomonadota</taxon>
        <taxon>Gammaproteobacteria</taxon>
        <taxon>Vibrionales</taxon>
        <taxon>Vibrionaceae</taxon>
        <taxon>Paraphotobacterium</taxon>
    </lineage>
</organism>
<keyword evidence="3 11" id="KW-0813">Transport</keyword>
<sequence length="256" mass="28667">MKRSLSIISLLVYVFLYTPIILLIINSFNSNRFALKWDQFTFKWYEQLFQNDSLIQAAANSILIAITSATFATIIGLLISTALFKYNFNGKKLIKSSLFIIMMSPDIILAISFLGLFLLIGLPLGFLSLFVAHTTFCLPFVVITIYSRLSSFDKKIIEAAQDLGASEFTVFRKIITPLTKSSIISSWLLSFTLSLDDVIVSSFVTSPTYQVLPVKIYSMVRVGVSPQVNALATILLFTSLLLIFLSQLINKKTNKI</sequence>
<dbReference type="KEGG" id="pmai:CF386_06645"/>
<comment type="function">
    <text evidence="9">Required for the activity of the bacterial periplasmic transport system of putrescine and spermidine.</text>
</comment>
<dbReference type="InterPro" id="IPR051789">
    <property type="entry name" value="Bact_Polyamine_Transport"/>
</dbReference>
<feature type="transmembrane region" description="Helical" evidence="11">
    <location>
        <begin position="126"/>
        <end position="146"/>
    </location>
</feature>
<keyword evidence="7 11" id="KW-1133">Transmembrane helix</keyword>
<keyword evidence="5" id="KW-0997">Cell inner membrane</keyword>
<evidence type="ECO:0000256" key="4">
    <source>
        <dbReference type="ARBA" id="ARBA00022475"/>
    </source>
</evidence>
<comment type="similarity">
    <text evidence="2">Belongs to the binding-protein-dependent transport system permease family. CysTW subfamily.</text>
</comment>
<dbReference type="OrthoDB" id="9782004at2"/>
<dbReference type="CDD" id="cd06261">
    <property type="entry name" value="TM_PBP2"/>
    <property type="match status" value="1"/>
</dbReference>
<dbReference type="InterPro" id="IPR035906">
    <property type="entry name" value="MetI-like_sf"/>
</dbReference>
<evidence type="ECO:0000256" key="3">
    <source>
        <dbReference type="ARBA" id="ARBA00022448"/>
    </source>
</evidence>
<dbReference type="GO" id="GO:0005886">
    <property type="term" value="C:plasma membrane"/>
    <property type="evidence" value="ECO:0007669"/>
    <property type="project" value="UniProtKB-SubCell"/>
</dbReference>
<feature type="transmembrane region" description="Helical" evidence="11">
    <location>
        <begin position="7"/>
        <end position="28"/>
    </location>
</feature>
<feature type="transmembrane region" description="Helical" evidence="11">
    <location>
        <begin position="182"/>
        <end position="204"/>
    </location>
</feature>
<evidence type="ECO:0000256" key="1">
    <source>
        <dbReference type="ARBA" id="ARBA00004429"/>
    </source>
</evidence>
<evidence type="ECO:0000313" key="14">
    <source>
        <dbReference type="Proteomes" id="UP000242175"/>
    </source>
</evidence>
<keyword evidence="8 11" id="KW-0472">Membrane</keyword>
<dbReference type="NCBIfam" id="NF007047">
    <property type="entry name" value="PRK09500.1"/>
    <property type="match status" value="1"/>
</dbReference>
<gene>
    <name evidence="13" type="ORF">CF386_06645</name>
</gene>
<evidence type="ECO:0000256" key="6">
    <source>
        <dbReference type="ARBA" id="ARBA00022692"/>
    </source>
</evidence>
<protein>
    <recommendedName>
        <fullName evidence="10">Spermidine/putrescine transport system permease protein PotC</fullName>
    </recommendedName>
</protein>
<comment type="subcellular location">
    <subcellularLocation>
        <location evidence="1">Cell inner membrane</location>
        <topology evidence="1">Multi-pass membrane protein</topology>
    </subcellularLocation>
    <subcellularLocation>
        <location evidence="11">Cell membrane</location>
        <topology evidence="11">Multi-pass membrane protein</topology>
    </subcellularLocation>
</comment>
<dbReference type="GO" id="GO:0055085">
    <property type="term" value="P:transmembrane transport"/>
    <property type="evidence" value="ECO:0007669"/>
    <property type="project" value="InterPro"/>
</dbReference>
<evidence type="ECO:0000256" key="2">
    <source>
        <dbReference type="ARBA" id="ARBA00007069"/>
    </source>
</evidence>
<dbReference type="AlphaFoldDB" id="A0A220VEQ1"/>
<evidence type="ECO:0000256" key="11">
    <source>
        <dbReference type="RuleBase" id="RU363032"/>
    </source>
</evidence>
<dbReference type="Proteomes" id="UP000242175">
    <property type="component" value="Chromosome large"/>
</dbReference>
<evidence type="ECO:0000256" key="8">
    <source>
        <dbReference type="ARBA" id="ARBA00023136"/>
    </source>
</evidence>
<feature type="domain" description="ABC transmembrane type-1" evidence="12">
    <location>
        <begin position="58"/>
        <end position="246"/>
    </location>
</feature>
<dbReference type="PROSITE" id="PS50928">
    <property type="entry name" value="ABC_TM1"/>
    <property type="match status" value="1"/>
</dbReference>
<dbReference type="Gene3D" id="1.10.3720.10">
    <property type="entry name" value="MetI-like"/>
    <property type="match status" value="1"/>
</dbReference>
<dbReference type="PANTHER" id="PTHR43848:SF5">
    <property type="entry name" value="SPERMIDINE_PUTRESCINE TRANSPORT SYSTEM PERMEASE PROTEIN POTC"/>
    <property type="match status" value="1"/>
</dbReference>
<dbReference type="RefSeq" id="WP_089073604.1">
    <property type="nucleotide sequence ID" value="NZ_CBCSAM010000001.1"/>
</dbReference>
<evidence type="ECO:0000256" key="7">
    <source>
        <dbReference type="ARBA" id="ARBA00022989"/>
    </source>
</evidence>
<feature type="transmembrane region" description="Helical" evidence="11">
    <location>
        <begin position="62"/>
        <end position="86"/>
    </location>
</feature>
<keyword evidence="14" id="KW-1185">Reference proteome</keyword>